<name>A0AA40BZD9_9PEZI</name>
<dbReference type="InterPro" id="IPR011009">
    <property type="entry name" value="Kinase-like_dom_sf"/>
</dbReference>
<dbReference type="Proteomes" id="UP001175000">
    <property type="component" value="Unassembled WGS sequence"/>
</dbReference>
<feature type="region of interest" description="Disordered" evidence="1">
    <location>
        <begin position="693"/>
        <end position="721"/>
    </location>
</feature>
<evidence type="ECO:0000313" key="3">
    <source>
        <dbReference type="EMBL" id="KAK0619130.1"/>
    </source>
</evidence>
<dbReference type="GO" id="GO:0004674">
    <property type="term" value="F:protein serine/threonine kinase activity"/>
    <property type="evidence" value="ECO:0007669"/>
    <property type="project" value="TreeGrafter"/>
</dbReference>
<evidence type="ECO:0000256" key="1">
    <source>
        <dbReference type="SAM" id="MobiDB-lite"/>
    </source>
</evidence>
<dbReference type="PROSITE" id="PS50011">
    <property type="entry name" value="PROTEIN_KINASE_DOM"/>
    <property type="match status" value="1"/>
</dbReference>
<dbReference type="InterPro" id="IPR008271">
    <property type="entry name" value="Ser/Thr_kinase_AS"/>
</dbReference>
<feature type="region of interest" description="Disordered" evidence="1">
    <location>
        <begin position="603"/>
        <end position="656"/>
    </location>
</feature>
<dbReference type="AlphaFoldDB" id="A0AA40BZD9"/>
<dbReference type="EMBL" id="JAULSU010000004">
    <property type="protein sequence ID" value="KAK0619130.1"/>
    <property type="molecule type" value="Genomic_DNA"/>
</dbReference>
<gene>
    <name evidence="3" type="ORF">B0T14DRAFT_603013</name>
</gene>
<dbReference type="Pfam" id="PF00069">
    <property type="entry name" value="Pkinase"/>
    <property type="match status" value="1"/>
</dbReference>
<feature type="compositionally biased region" description="Low complexity" evidence="1">
    <location>
        <begin position="7"/>
        <end position="18"/>
    </location>
</feature>
<evidence type="ECO:0000313" key="4">
    <source>
        <dbReference type="Proteomes" id="UP001175000"/>
    </source>
</evidence>
<organism evidence="3 4">
    <name type="scientific">Immersiella caudata</name>
    <dbReference type="NCBI Taxonomy" id="314043"/>
    <lineage>
        <taxon>Eukaryota</taxon>
        <taxon>Fungi</taxon>
        <taxon>Dikarya</taxon>
        <taxon>Ascomycota</taxon>
        <taxon>Pezizomycotina</taxon>
        <taxon>Sordariomycetes</taxon>
        <taxon>Sordariomycetidae</taxon>
        <taxon>Sordariales</taxon>
        <taxon>Lasiosphaeriaceae</taxon>
        <taxon>Immersiella</taxon>
    </lineage>
</organism>
<dbReference type="Gene3D" id="1.10.510.10">
    <property type="entry name" value="Transferase(Phosphotransferase) domain 1"/>
    <property type="match status" value="1"/>
</dbReference>
<sequence length="721" mass="79949">MAKQLHSGAGSAAASPPLRRARVLAGTARRPSRRPQSGFDACRNVGSPYPRCMTPWVLVLSRAHSSSRSITAADITNSRAFVMTTPLDTLDSDIDKRFEGKDSDNQGGFIPVTALSALLTKTSVKAVLLDSDTHKLPIPERTTRDAYIDDLTSFVVDQAPQIFAILIRVEVPWHIQRFYSRRLGQSILPIMQENGQVRPIGRHYLDAQEKEGLEYIFAIDGGRSGWSAAKIRNFCNYQWGFLSPILEYGVFKREVPSKAPMPYTNFSPLLGSQDSFLRKDGSIEHGNTNPGHGGVGRGCIHRDHLKRVPERATCLDSNGNYRVALKFLKTTKMQPDEIEHEITTLKSISDSKRFKSKHIIRAMCSVTQGGQPSIVFPWAERGSLHHFWRDEDQKIKPDNPQFSEFLSCVLAQLSGLAGAVAEMHKFNIRHGDIKPSNILCFKESDGNGHSIMPVRMVVTDVGTAKDHLSSTTKRRMMNTITKVNTSTARYAAPELQDVLNRDHESGVLSRKFDVWSLGCVYMEFLIWLLYGQEGQIQFLKESDTFFETGTSEETAAKVISADGKRWLAHMSDNDGRCSANTALGALLALIKDKLLVIHVRELHEGREKPSPQPPKEPTVEPVSRKPGSFFARLRPGRKNKKKSQPVNTPPTKTMDAVTTETGVVKYRISAGDTQRELHGIMESLQDGRIRATVESGEVRGCASRPPPKPKAGKSGGAKTGN</sequence>
<dbReference type="CDD" id="cd00180">
    <property type="entry name" value="PKc"/>
    <property type="match status" value="1"/>
</dbReference>
<evidence type="ECO:0000259" key="2">
    <source>
        <dbReference type="PROSITE" id="PS50011"/>
    </source>
</evidence>
<dbReference type="PROSITE" id="PS00108">
    <property type="entry name" value="PROTEIN_KINASE_ST"/>
    <property type="match status" value="1"/>
</dbReference>
<comment type="caution">
    <text evidence="3">The sequence shown here is derived from an EMBL/GenBank/DDBJ whole genome shotgun (WGS) entry which is preliminary data.</text>
</comment>
<feature type="non-terminal residue" evidence="3">
    <location>
        <position position="721"/>
    </location>
</feature>
<dbReference type="SUPFAM" id="SSF56112">
    <property type="entry name" value="Protein kinase-like (PK-like)"/>
    <property type="match status" value="1"/>
</dbReference>
<feature type="compositionally biased region" description="Basic residues" evidence="1">
    <location>
        <begin position="634"/>
        <end position="643"/>
    </location>
</feature>
<protein>
    <recommendedName>
        <fullName evidence="2">Protein kinase domain-containing protein</fullName>
    </recommendedName>
</protein>
<accession>A0AA40BZD9</accession>
<feature type="domain" description="Protein kinase" evidence="2">
    <location>
        <begin position="284"/>
        <end position="630"/>
    </location>
</feature>
<reference evidence="3" key="1">
    <citation type="submission" date="2023-06" db="EMBL/GenBank/DDBJ databases">
        <title>Genome-scale phylogeny and comparative genomics of the fungal order Sordariales.</title>
        <authorList>
            <consortium name="Lawrence Berkeley National Laboratory"/>
            <person name="Hensen N."/>
            <person name="Bonometti L."/>
            <person name="Westerberg I."/>
            <person name="Brannstrom I.O."/>
            <person name="Guillou S."/>
            <person name="Cros-Aarteil S."/>
            <person name="Calhoun S."/>
            <person name="Haridas S."/>
            <person name="Kuo A."/>
            <person name="Mondo S."/>
            <person name="Pangilinan J."/>
            <person name="Riley R."/>
            <person name="Labutti K."/>
            <person name="Andreopoulos B."/>
            <person name="Lipzen A."/>
            <person name="Chen C."/>
            <person name="Yanf M."/>
            <person name="Daum C."/>
            <person name="Ng V."/>
            <person name="Clum A."/>
            <person name="Steindorff A."/>
            <person name="Ohm R."/>
            <person name="Martin F."/>
            <person name="Silar P."/>
            <person name="Natvig D."/>
            <person name="Lalanne C."/>
            <person name="Gautier V."/>
            <person name="Ament-Velasquez S.L."/>
            <person name="Kruys A."/>
            <person name="Hutchinson M.I."/>
            <person name="Powell A.J."/>
            <person name="Barry K."/>
            <person name="Miller A.N."/>
            <person name="Grigoriev I.V."/>
            <person name="Debuchy R."/>
            <person name="Gladieux P."/>
            <person name="Thoren M.H."/>
            <person name="Johannesson H."/>
        </authorList>
    </citation>
    <scope>NUCLEOTIDE SEQUENCE</scope>
    <source>
        <strain evidence="3">CBS 606.72</strain>
    </source>
</reference>
<proteinExistence type="predicted"/>
<dbReference type="PANTHER" id="PTHR24359:SF1">
    <property type="entry name" value="INHIBITOR OF NUCLEAR FACTOR KAPPA-B KINASE EPSILON SUBUNIT HOMOLOG 1-RELATED"/>
    <property type="match status" value="1"/>
</dbReference>
<feature type="region of interest" description="Disordered" evidence="1">
    <location>
        <begin position="1"/>
        <end position="41"/>
    </location>
</feature>
<dbReference type="InterPro" id="IPR000719">
    <property type="entry name" value="Prot_kinase_dom"/>
</dbReference>
<dbReference type="SMART" id="SM00220">
    <property type="entry name" value="S_TKc"/>
    <property type="match status" value="1"/>
</dbReference>
<keyword evidence="4" id="KW-1185">Reference proteome</keyword>
<feature type="compositionally biased region" description="Polar residues" evidence="1">
    <location>
        <begin position="644"/>
        <end position="656"/>
    </location>
</feature>
<dbReference type="PANTHER" id="PTHR24359">
    <property type="entry name" value="SERINE/THREONINE-PROTEIN KINASE SBK1"/>
    <property type="match status" value="1"/>
</dbReference>
<dbReference type="GO" id="GO:0005524">
    <property type="term" value="F:ATP binding"/>
    <property type="evidence" value="ECO:0007669"/>
    <property type="project" value="InterPro"/>
</dbReference>